<organism evidence="2 3">
    <name type="scientific">Sistotremastrum niveocremeum HHB9708</name>
    <dbReference type="NCBI Taxonomy" id="1314777"/>
    <lineage>
        <taxon>Eukaryota</taxon>
        <taxon>Fungi</taxon>
        <taxon>Dikarya</taxon>
        <taxon>Basidiomycota</taxon>
        <taxon>Agaricomycotina</taxon>
        <taxon>Agaricomycetes</taxon>
        <taxon>Sistotremastrales</taxon>
        <taxon>Sistotremastraceae</taxon>
        <taxon>Sertulicium</taxon>
        <taxon>Sertulicium niveocremeum</taxon>
    </lineage>
</organism>
<keyword evidence="3" id="KW-1185">Reference proteome</keyword>
<protein>
    <submittedName>
        <fullName evidence="2">Uncharacterized protein</fullName>
    </submittedName>
</protein>
<reference evidence="2 3" key="1">
    <citation type="journal article" date="2016" name="Mol. Biol. Evol.">
        <title>Comparative Genomics of Early-Diverging Mushroom-Forming Fungi Provides Insights into the Origins of Lignocellulose Decay Capabilities.</title>
        <authorList>
            <person name="Nagy L.G."/>
            <person name="Riley R."/>
            <person name="Tritt A."/>
            <person name="Adam C."/>
            <person name="Daum C."/>
            <person name="Floudas D."/>
            <person name="Sun H."/>
            <person name="Yadav J.S."/>
            <person name="Pangilinan J."/>
            <person name="Larsson K.H."/>
            <person name="Matsuura K."/>
            <person name="Barry K."/>
            <person name="Labutti K."/>
            <person name="Kuo R."/>
            <person name="Ohm R.A."/>
            <person name="Bhattacharya S.S."/>
            <person name="Shirouzu T."/>
            <person name="Yoshinaga Y."/>
            <person name="Martin F.M."/>
            <person name="Grigoriev I.V."/>
            <person name="Hibbett D.S."/>
        </authorList>
    </citation>
    <scope>NUCLEOTIDE SEQUENCE [LARGE SCALE GENOMIC DNA]</scope>
    <source>
        <strain evidence="2 3">HHB9708</strain>
    </source>
</reference>
<evidence type="ECO:0000313" key="2">
    <source>
        <dbReference type="EMBL" id="KZS97128.1"/>
    </source>
</evidence>
<feature type="region of interest" description="Disordered" evidence="1">
    <location>
        <begin position="1"/>
        <end position="44"/>
    </location>
</feature>
<accession>A0A164YQ38</accession>
<gene>
    <name evidence="2" type="ORF">SISNIDRAFT_449868</name>
</gene>
<dbReference type="Proteomes" id="UP000076722">
    <property type="component" value="Unassembled WGS sequence"/>
</dbReference>
<feature type="compositionally biased region" description="Basic and acidic residues" evidence="1">
    <location>
        <begin position="90"/>
        <end position="103"/>
    </location>
</feature>
<evidence type="ECO:0000313" key="3">
    <source>
        <dbReference type="Proteomes" id="UP000076722"/>
    </source>
</evidence>
<feature type="region of interest" description="Disordered" evidence="1">
    <location>
        <begin position="90"/>
        <end position="123"/>
    </location>
</feature>
<dbReference type="AlphaFoldDB" id="A0A164YQ38"/>
<feature type="compositionally biased region" description="Polar residues" evidence="1">
    <location>
        <begin position="1"/>
        <end position="12"/>
    </location>
</feature>
<name>A0A164YQ38_9AGAM</name>
<sequence>MDGDCVSSNTVYKDSVTDPSDALASHPIGDHSAGAMDEGSEQNWTKQASLPSLCIANLSSLGEKTISQYKDIDSILLNYSGLDIPSDSSVRLEHKAEDKKCSEDQPGSPSEHISSTTSSGRADGVDLVNDSEIFMLSHSTSSSSNSETTLATAPYSIDDSHLEEGSSVLKLRGVPAPQVINIPQDYSAPSRTCDRNICLPEVPDAFYTGWGTIGSILQMDCTILIMISHLREMQLL</sequence>
<proteinExistence type="predicted"/>
<evidence type="ECO:0000256" key="1">
    <source>
        <dbReference type="SAM" id="MobiDB-lite"/>
    </source>
</evidence>
<dbReference type="EMBL" id="KV419397">
    <property type="protein sequence ID" value="KZS97128.1"/>
    <property type="molecule type" value="Genomic_DNA"/>
</dbReference>